<dbReference type="Ensembl" id="ENSMUST00000198235.2">
    <property type="protein sequence ID" value="ENSMUSP00000142989.2"/>
    <property type="gene ID" value="ENSMUSG00000039887.12"/>
</dbReference>
<evidence type="ECO:0000313" key="3">
    <source>
        <dbReference type="Proteomes" id="UP000000589"/>
    </source>
</evidence>
<sequence length="60" mass="6988">MRHPLNAEHSDSSCYSRRASDLAIPATMDRAWAPSRHSPRVSQTLDRGWIRILVPRWTHH</sequence>
<name>A0A0G2JF20_MOUSE</name>
<dbReference type="GeneTree" id="ENSGT00390000002579"/>
<organism evidence="1 3">
    <name type="scientific">Mus musculus</name>
    <name type="common">Mouse</name>
    <dbReference type="NCBI Taxonomy" id="10090"/>
    <lineage>
        <taxon>Eukaryota</taxon>
        <taxon>Metazoa</taxon>
        <taxon>Chordata</taxon>
        <taxon>Craniata</taxon>
        <taxon>Vertebrata</taxon>
        <taxon>Euteleostomi</taxon>
        <taxon>Mammalia</taxon>
        <taxon>Eutheria</taxon>
        <taxon>Euarchontoglires</taxon>
        <taxon>Glires</taxon>
        <taxon>Rodentia</taxon>
        <taxon>Myomorpha</taxon>
        <taxon>Muroidea</taxon>
        <taxon>Muridae</taxon>
        <taxon>Murinae</taxon>
        <taxon>Mus</taxon>
        <taxon>Mus</taxon>
    </lineage>
</organism>
<dbReference type="AGR" id="MGI:1914039"/>
<keyword evidence="3" id="KW-1185">Reference proteome</keyword>
<protein>
    <submittedName>
        <fullName evidence="1">Asparagine-linked glycosylation 14</fullName>
    </submittedName>
</protein>
<gene>
    <name evidence="1 2" type="primary">Alg14</name>
</gene>
<evidence type="ECO:0000313" key="2">
    <source>
        <dbReference type="MGI" id="MGI:1914039"/>
    </source>
</evidence>
<reference evidence="1" key="4">
    <citation type="submission" date="2025-09" db="UniProtKB">
        <authorList>
            <consortium name="Ensembl"/>
        </authorList>
    </citation>
    <scope>IDENTIFICATION</scope>
    <source>
        <strain evidence="1">C57BL/6J</strain>
    </source>
</reference>
<proteinExistence type="predicted"/>
<dbReference type="MGI" id="MGI:1914039">
    <property type="gene designation" value="Alg14"/>
</dbReference>
<dbReference type="Proteomes" id="UP000000589">
    <property type="component" value="Chromosome 3"/>
</dbReference>
<dbReference type="Antibodypedia" id="53384">
    <property type="antibodies" value="82 antibodies from 18 providers"/>
</dbReference>
<reference evidence="1 3" key="1">
    <citation type="journal article" date="2009" name="PLoS Biol.">
        <title>Lineage-specific biology revealed by a finished genome assembly of the mouse.</title>
        <authorList>
            <consortium name="Mouse Genome Sequencing Consortium"/>
            <person name="Church D.M."/>
            <person name="Goodstadt L."/>
            <person name="Hillier L.W."/>
            <person name="Zody M.C."/>
            <person name="Goldstein S."/>
            <person name="She X."/>
            <person name="Bult C.J."/>
            <person name="Agarwala R."/>
            <person name="Cherry J.L."/>
            <person name="DiCuccio M."/>
            <person name="Hlavina W."/>
            <person name="Kapustin Y."/>
            <person name="Meric P."/>
            <person name="Maglott D."/>
            <person name="Birtle Z."/>
            <person name="Marques A.C."/>
            <person name="Graves T."/>
            <person name="Zhou S."/>
            <person name="Teague B."/>
            <person name="Potamousis K."/>
            <person name="Churas C."/>
            <person name="Place M."/>
            <person name="Herschleb J."/>
            <person name="Runnheim R."/>
            <person name="Forrest D."/>
            <person name="Amos-Landgraf J."/>
            <person name="Schwartz D.C."/>
            <person name="Cheng Z."/>
            <person name="Lindblad-Toh K."/>
            <person name="Eichler E.E."/>
            <person name="Ponting C.P."/>
        </authorList>
    </citation>
    <scope>NUCLEOTIDE SEQUENCE [LARGE SCALE GENOMIC DNA]</scope>
    <source>
        <strain evidence="1 3">C57BL/6J</strain>
    </source>
</reference>
<reference evidence="1" key="3">
    <citation type="submission" date="2025-08" db="UniProtKB">
        <authorList>
            <consortium name="Ensembl"/>
        </authorList>
    </citation>
    <scope>IDENTIFICATION</scope>
    <source>
        <strain evidence="1">C57BL/6J</strain>
    </source>
</reference>
<dbReference type="Bgee" id="ENSMUSG00000039887">
    <property type="expression patterns" value="Expressed in sciatic nerve and 243 other cell types or tissues"/>
</dbReference>
<accession>A0A0G2JF20</accession>
<evidence type="ECO:0000313" key="1">
    <source>
        <dbReference type="Ensembl" id="ENSMUSP00000142989.2"/>
    </source>
</evidence>
<reference evidence="1 3" key="2">
    <citation type="journal article" date="2011" name="PLoS Biol.">
        <title>Modernizing reference genome assemblies.</title>
        <authorList>
            <person name="Church D.M."/>
            <person name="Schneider V.A."/>
            <person name="Graves T."/>
            <person name="Auger K."/>
            <person name="Cunningham F."/>
            <person name="Bouk N."/>
            <person name="Chen H.C."/>
            <person name="Agarwala R."/>
            <person name="McLaren W.M."/>
            <person name="Ritchie G.R."/>
            <person name="Albracht D."/>
            <person name="Kremitzki M."/>
            <person name="Rock S."/>
            <person name="Kotkiewicz H."/>
            <person name="Kremitzki C."/>
            <person name="Wollam A."/>
            <person name="Trani L."/>
            <person name="Fulton L."/>
            <person name="Fulton R."/>
            <person name="Matthews L."/>
            <person name="Whitehead S."/>
            <person name="Chow W."/>
            <person name="Torrance J."/>
            <person name="Dunn M."/>
            <person name="Harden G."/>
            <person name="Threadgold G."/>
            <person name="Wood J."/>
            <person name="Collins J."/>
            <person name="Heath P."/>
            <person name="Griffiths G."/>
            <person name="Pelan S."/>
            <person name="Grafham D."/>
            <person name="Eichler E.E."/>
            <person name="Weinstock G."/>
            <person name="Mardis E.R."/>
            <person name="Wilson R.K."/>
            <person name="Howe K."/>
            <person name="Flicek P."/>
            <person name="Hubbard T."/>
        </authorList>
    </citation>
    <scope>NUCLEOTIDE SEQUENCE [LARGE SCALE GENOMIC DNA]</scope>
    <source>
        <strain evidence="1 3">C57BL/6J</strain>
    </source>
</reference>
<dbReference type="VEuPathDB" id="HostDB:ENSMUSG00000039887"/>
<dbReference type="AlphaFoldDB" id="A0A0G2JF20"/>
<dbReference type="ExpressionAtlas" id="A0A0G2JF20">
    <property type="expression patterns" value="baseline and differential"/>
</dbReference>